<comment type="caution">
    <text evidence="9">The sequence shown here is derived from an EMBL/GenBank/DDBJ whole genome shotgun (WGS) entry which is preliminary data.</text>
</comment>
<dbReference type="Gene3D" id="2.40.440.10">
    <property type="entry name" value="L,D-transpeptidase catalytic domain-like"/>
    <property type="match status" value="1"/>
</dbReference>
<dbReference type="AlphaFoldDB" id="T0J452"/>
<dbReference type="EMBL" id="ATDP01000074">
    <property type="protein sequence ID" value="EQB16749.1"/>
    <property type="molecule type" value="Genomic_DNA"/>
</dbReference>
<evidence type="ECO:0000256" key="7">
    <source>
        <dbReference type="PROSITE-ProRule" id="PRU01373"/>
    </source>
</evidence>
<evidence type="ECO:0000313" key="10">
    <source>
        <dbReference type="Proteomes" id="UP000015531"/>
    </source>
</evidence>
<protein>
    <recommendedName>
        <fullName evidence="8">L,D-TPase catalytic domain-containing protein</fullName>
    </recommendedName>
</protein>
<dbReference type="GO" id="GO:0071555">
    <property type="term" value="P:cell wall organization"/>
    <property type="evidence" value="ECO:0007669"/>
    <property type="project" value="UniProtKB-UniRule"/>
</dbReference>
<sequence length="292" mass="31456">MSVAVRNLKPGEYLWFPEVAPAGPVLLVVALKTQRAYVYRNGVPIGVSTISSGKEGYETPTGVFTILQKHVDHKSNLYDDAPMPFMQRLTWDGVALHAGNLPGYPASHGCIRLPEAFARLLYGVTRLGMTVLVANDQTIPRVAPTPAFLRENAKIDEAEEGEEWTPEAAPEGPISILISAPDQRILVLRNGVRIGAARVAIDEAVISATAYILASIDSGRFRWLRLALPGRSEDAGKEVTVEERARLRLPSAFQNRLRAILGAGTVAIVTPDSLASGSAGERITVISSEEGP</sequence>
<dbReference type="eggNOG" id="COG1376">
    <property type="taxonomic scope" value="Bacteria"/>
</dbReference>
<dbReference type="PANTHER" id="PTHR30582:SF2">
    <property type="entry name" value="L,D-TRANSPEPTIDASE YCIB-RELATED"/>
    <property type="match status" value="1"/>
</dbReference>
<dbReference type="Pfam" id="PF03734">
    <property type="entry name" value="YkuD"/>
    <property type="match status" value="1"/>
</dbReference>
<dbReference type="PROSITE" id="PS52029">
    <property type="entry name" value="LD_TPASE"/>
    <property type="match status" value="1"/>
</dbReference>
<dbReference type="NCBIfam" id="NF004785">
    <property type="entry name" value="PRK06132.1-2"/>
    <property type="match status" value="1"/>
</dbReference>
<dbReference type="InterPro" id="IPR050979">
    <property type="entry name" value="LD-transpeptidase"/>
</dbReference>
<comment type="pathway">
    <text evidence="1 7">Cell wall biogenesis; peptidoglycan biosynthesis.</text>
</comment>
<dbReference type="UniPathway" id="UPA00219"/>
<evidence type="ECO:0000256" key="4">
    <source>
        <dbReference type="ARBA" id="ARBA00022960"/>
    </source>
</evidence>
<dbReference type="PIRSF" id="PIRSF029342">
    <property type="entry name" value="UCP029342_ErfK/YbiS/YcfS/YnhG"/>
    <property type="match status" value="1"/>
</dbReference>
<keyword evidence="6 7" id="KW-0961">Cell wall biogenesis/degradation</keyword>
<evidence type="ECO:0000256" key="1">
    <source>
        <dbReference type="ARBA" id="ARBA00004752"/>
    </source>
</evidence>
<dbReference type="InterPro" id="IPR005490">
    <property type="entry name" value="LD_TPept_cat_dom"/>
</dbReference>
<accession>T0J452</accession>
<comment type="similarity">
    <text evidence="2">Belongs to the YkuD family.</text>
</comment>
<dbReference type="GO" id="GO:0008360">
    <property type="term" value="P:regulation of cell shape"/>
    <property type="evidence" value="ECO:0007669"/>
    <property type="project" value="UniProtKB-UniRule"/>
</dbReference>
<evidence type="ECO:0000256" key="3">
    <source>
        <dbReference type="ARBA" id="ARBA00022679"/>
    </source>
</evidence>
<organism evidence="9 10">
    <name type="scientific">Sphingobium lactosutens DS20</name>
    <dbReference type="NCBI Taxonomy" id="1331060"/>
    <lineage>
        <taxon>Bacteria</taxon>
        <taxon>Pseudomonadati</taxon>
        <taxon>Pseudomonadota</taxon>
        <taxon>Alphaproteobacteria</taxon>
        <taxon>Sphingomonadales</taxon>
        <taxon>Sphingomonadaceae</taxon>
        <taxon>Sphingobium</taxon>
    </lineage>
</organism>
<feature type="active site" description="Proton donor/acceptor" evidence="7">
    <location>
        <position position="97"/>
    </location>
</feature>
<keyword evidence="3" id="KW-0808">Transferase</keyword>
<evidence type="ECO:0000256" key="6">
    <source>
        <dbReference type="ARBA" id="ARBA00023316"/>
    </source>
</evidence>
<keyword evidence="10" id="KW-1185">Reference proteome</keyword>
<evidence type="ECO:0000313" key="9">
    <source>
        <dbReference type="EMBL" id="EQB16749.1"/>
    </source>
</evidence>
<keyword evidence="5 7" id="KW-0573">Peptidoglycan synthesis</keyword>
<dbReference type="InterPro" id="IPR016915">
    <property type="entry name" value="UCP029342"/>
</dbReference>
<evidence type="ECO:0000256" key="5">
    <source>
        <dbReference type="ARBA" id="ARBA00022984"/>
    </source>
</evidence>
<dbReference type="SUPFAM" id="SSF141523">
    <property type="entry name" value="L,D-transpeptidase catalytic domain-like"/>
    <property type="match status" value="1"/>
</dbReference>
<proteinExistence type="inferred from homology"/>
<evidence type="ECO:0000256" key="2">
    <source>
        <dbReference type="ARBA" id="ARBA00005992"/>
    </source>
</evidence>
<feature type="active site" description="Nucleophile" evidence="7">
    <location>
        <position position="110"/>
    </location>
</feature>
<dbReference type="CDD" id="cd16913">
    <property type="entry name" value="YkuD_like"/>
    <property type="match status" value="1"/>
</dbReference>
<feature type="domain" description="L,D-TPase catalytic" evidence="8">
    <location>
        <begin position="25"/>
        <end position="134"/>
    </location>
</feature>
<evidence type="ECO:0000259" key="8">
    <source>
        <dbReference type="PROSITE" id="PS52029"/>
    </source>
</evidence>
<dbReference type="Proteomes" id="UP000015531">
    <property type="component" value="Unassembled WGS sequence"/>
</dbReference>
<dbReference type="GO" id="GO:0071972">
    <property type="term" value="F:peptidoglycan L,D-transpeptidase activity"/>
    <property type="evidence" value="ECO:0007669"/>
    <property type="project" value="TreeGrafter"/>
</dbReference>
<dbReference type="InterPro" id="IPR038063">
    <property type="entry name" value="Transpep_catalytic_dom"/>
</dbReference>
<dbReference type="PANTHER" id="PTHR30582">
    <property type="entry name" value="L,D-TRANSPEPTIDASE"/>
    <property type="match status" value="1"/>
</dbReference>
<name>T0J452_9SPHN</name>
<keyword evidence="4 7" id="KW-0133">Cell shape</keyword>
<reference evidence="9 10" key="1">
    <citation type="journal article" date="2013" name="Genome Announc.">
        <title>Draft Genome Sequence of Sphingobium lactosutens Strain DS20T, Isolated from a Hexachlorocyclohexane Dumpsite.</title>
        <authorList>
            <person name="Kumar R."/>
            <person name="Dwivedi V."/>
            <person name="Negi V."/>
            <person name="Khurana J.P."/>
            <person name="Lal R."/>
        </authorList>
    </citation>
    <scope>NUCLEOTIDE SEQUENCE [LARGE SCALE GENOMIC DNA]</scope>
    <source>
        <strain evidence="9 10">DS20</strain>
    </source>
</reference>
<dbReference type="GO" id="GO:0005576">
    <property type="term" value="C:extracellular region"/>
    <property type="evidence" value="ECO:0007669"/>
    <property type="project" value="TreeGrafter"/>
</dbReference>
<gene>
    <name evidence="9" type="ORF">RLDS_06425</name>
</gene>
<dbReference type="GO" id="GO:0018104">
    <property type="term" value="P:peptidoglycan-protein cross-linking"/>
    <property type="evidence" value="ECO:0007669"/>
    <property type="project" value="TreeGrafter"/>
</dbReference>
<dbReference type="PATRIC" id="fig|1331060.3.peg.1207"/>
<dbReference type="GO" id="GO:0016740">
    <property type="term" value="F:transferase activity"/>
    <property type="evidence" value="ECO:0007669"/>
    <property type="project" value="UniProtKB-KW"/>
</dbReference>